<feature type="transmembrane region" description="Helical" evidence="10">
    <location>
        <begin position="118"/>
        <end position="139"/>
    </location>
</feature>
<evidence type="ECO:0000256" key="2">
    <source>
        <dbReference type="ARBA" id="ARBA00004922"/>
    </source>
</evidence>
<comment type="pathway">
    <text evidence="2">Protein modification; protein glycosylation.</text>
</comment>
<keyword evidence="4 10" id="KW-0812">Transmembrane</keyword>
<feature type="transmembrane region" description="Helical" evidence="10">
    <location>
        <begin position="486"/>
        <end position="507"/>
    </location>
</feature>
<sequence length="604" mass="64120">MGGNDGEIMTTTTDPSSSSQSQGSAVRGASLLIVLQVASRAVTFVANQLLLRFLTAQLLGVSTQLEVYYLSVLFFARESLRVAIQRQGPMTTTTGESSSKDNKNNDGKNNESARDSQSVVNVGHLALALGLAAAVGLGGAYLKYVDAATAATPHLDTALYIYGLAAVVELLSEPAFVVLQHRLRFGPRAAAESYATLIRCVVTFGAANWAWRRGCDWGALPFALGQLGYGLGLSGVYCGYGWWLASAERFSLFPKQIAQPDQSQSKKSDDKVTSDNNSNSYALGYFYRPTLNLAASMTAQSLVKHILTQGDTFLVSILSNPQAQGVYALANNYGSLLARLVFQPVEESSRNYFSKLLAATTTTTSDDEAKATTSSSNKEKDDIATAAHKNLPPSSSSPSTQALVKARTDLVSILHAYLLLSVLILTLGPFGAPLLVQLIAGPAWASSGAGLVLAQYCLYLPLLALNGIAEAFVSSVAAEADVHRQSLWMAAFSVAFAAAGFVTLRVLDLGAPGLVYANAVNMLGRIAWSGAFIKRYFDRASGGKVRFGWADVVSRGSMGVYIASTAVLWQVLMLCGVSIGGVSTRIFRDLFTVCALALPYVGLV</sequence>
<proteinExistence type="inferred from homology"/>
<comment type="caution">
    <text evidence="10">Lacks conserved residue(s) required for the propagation of feature annotation.</text>
</comment>
<keyword evidence="6 10" id="KW-1133">Transmembrane helix</keyword>
<evidence type="ECO:0000256" key="7">
    <source>
        <dbReference type="ARBA" id="ARBA00023136"/>
    </source>
</evidence>
<dbReference type="Pfam" id="PF04506">
    <property type="entry name" value="Rft-1"/>
    <property type="match status" value="1"/>
</dbReference>
<name>A0ABR1VZA3_9PEZI</name>
<feature type="transmembrane region" description="Helical" evidence="10">
    <location>
        <begin position="56"/>
        <end position="76"/>
    </location>
</feature>
<evidence type="ECO:0000256" key="1">
    <source>
        <dbReference type="ARBA" id="ARBA00004477"/>
    </source>
</evidence>
<feature type="compositionally biased region" description="Basic and acidic residues" evidence="11">
    <location>
        <begin position="98"/>
        <end position="114"/>
    </location>
</feature>
<evidence type="ECO:0000313" key="12">
    <source>
        <dbReference type="EMBL" id="KAK8076542.1"/>
    </source>
</evidence>
<evidence type="ECO:0000256" key="9">
    <source>
        <dbReference type="ARBA" id="ARBA00045912"/>
    </source>
</evidence>
<comment type="similarity">
    <text evidence="3 10">Belongs to the RFT1 family.</text>
</comment>
<comment type="caution">
    <text evidence="12">The sequence shown here is derived from an EMBL/GenBank/DDBJ whole genome shotgun (WGS) entry which is preliminary data.</text>
</comment>
<reference evidence="12 13" key="1">
    <citation type="submission" date="2023-01" db="EMBL/GenBank/DDBJ databases">
        <title>Analysis of 21 Apiospora genomes using comparative genomics revels a genus with tremendous synthesis potential of carbohydrate active enzymes and secondary metabolites.</title>
        <authorList>
            <person name="Sorensen T."/>
        </authorList>
    </citation>
    <scope>NUCLEOTIDE SEQUENCE [LARGE SCALE GENOMIC DNA]</scope>
    <source>
        <strain evidence="12 13">CBS 135458</strain>
    </source>
</reference>
<feature type="transmembrane region" description="Helical" evidence="10">
    <location>
        <begin position="159"/>
        <end position="179"/>
    </location>
</feature>
<protein>
    <recommendedName>
        <fullName evidence="8 10">Man(5)GlcNAc(2)-PP-dolichol translocation protein RFT1</fullName>
    </recommendedName>
</protein>
<dbReference type="InterPro" id="IPR007594">
    <property type="entry name" value="RFT1"/>
</dbReference>
<dbReference type="PANTHER" id="PTHR13117:SF5">
    <property type="entry name" value="PROTEIN RFT1 HOMOLOG"/>
    <property type="match status" value="1"/>
</dbReference>
<evidence type="ECO:0000313" key="13">
    <source>
        <dbReference type="Proteomes" id="UP001480595"/>
    </source>
</evidence>
<evidence type="ECO:0000256" key="4">
    <source>
        <dbReference type="ARBA" id="ARBA00022692"/>
    </source>
</evidence>
<evidence type="ECO:0000256" key="3">
    <source>
        <dbReference type="ARBA" id="ARBA00010288"/>
    </source>
</evidence>
<dbReference type="RefSeq" id="XP_066719501.1">
    <property type="nucleotide sequence ID" value="XM_066855223.1"/>
</dbReference>
<dbReference type="PANTHER" id="PTHR13117">
    <property type="entry name" value="ENDOPLASMIC RETICULUM MULTISPAN TRANSMEMBRANE PROTEIN-RELATED"/>
    <property type="match status" value="1"/>
</dbReference>
<feature type="region of interest" description="Disordered" evidence="11">
    <location>
        <begin position="87"/>
        <end position="116"/>
    </location>
</feature>
<feature type="transmembrane region" description="Helical" evidence="10">
    <location>
        <begin position="417"/>
        <end position="440"/>
    </location>
</feature>
<gene>
    <name evidence="12" type="ORF">PG994_003814</name>
</gene>
<evidence type="ECO:0000256" key="11">
    <source>
        <dbReference type="SAM" id="MobiDB-lite"/>
    </source>
</evidence>
<keyword evidence="10" id="KW-0813">Transport</keyword>
<feature type="region of interest" description="Disordered" evidence="11">
    <location>
        <begin position="1"/>
        <end position="22"/>
    </location>
</feature>
<keyword evidence="13" id="KW-1185">Reference proteome</keyword>
<dbReference type="EMBL" id="JAQQWL010000004">
    <property type="protein sequence ID" value="KAK8076542.1"/>
    <property type="molecule type" value="Genomic_DNA"/>
</dbReference>
<feature type="transmembrane region" description="Helical" evidence="10">
    <location>
        <begin position="452"/>
        <end position="474"/>
    </location>
</feature>
<keyword evidence="5 10" id="KW-0256">Endoplasmic reticulum</keyword>
<dbReference type="GeneID" id="92088286"/>
<evidence type="ECO:0000256" key="10">
    <source>
        <dbReference type="RuleBase" id="RU365067"/>
    </source>
</evidence>
<comment type="function">
    <text evidence="9 10">Intramembrane glycolipid transporter that operates in the biosynthetic pathway of dolichol-linked oligosaccharides, the glycan precursors employed in protein asparagine (N)-glycosylation. The sequential addition of sugars to dolichol pyrophosphate produces dolichol-linked oligosaccharides containing fourteen sugars, including two GlcNAcs, nine mannoses and three glucoses. Once assembled, the oligosaccharide is transferred from the lipid to nascent proteins by oligosaccharyltransferases. The assembly of dolichol-linked oligosaccharides begins on the cytosolic side of the endoplasmic reticulum membrane and finishes in its lumen. RFT1 could mediate the translocation of the cytosolically oriented intermediate DolPP-GlcNAc2Man5, produced by ALG11, into the ER lumen where dolichol-linked oligosaccharides assembly continues. However, the intramembrane lipid transporter activity could not be confirmed in vitro.</text>
</comment>
<dbReference type="Proteomes" id="UP001480595">
    <property type="component" value="Unassembled WGS sequence"/>
</dbReference>
<organism evidence="12 13">
    <name type="scientific">Apiospora phragmitis</name>
    <dbReference type="NCBI Taxonomy" id="2905665"/>
    <lineage>
        <taxon>Eukaryota</taxon>
        <taxon>Fungi</taxon>
        <taxon>Dikarya</taxon>
        <taxon>Ascomycota</taxon>
        <taxon>Pezizomycotina</taxon>
        <taxon>Sordariomycetes</taxon>
        <taxon>Xylariomycetidae</taxon>
        <taxon>Amphisphaeriales</taxon>
        <taxon>Apiosporaceae</taxon>
        <taxon>Apiospora</taxon>
    </lineage>
</organism>
<evidence type="ECO:0000256" key="5">
    <source>
        <dbReference type="ARBA" id="ARBA00022824"/>
    </source>
</evidence>
<evidence type="ECO:0000256" key="6">
    <source>
        <dbReference type="ARBA" id="ARBA00022989"/>
    </source>
</evidence>
<accession>A0ABR1VZA3</accession>
<feature type="transmembrane region" description="Helical" evidence="10">
    <location>
        <begin position="558"/>
        <end position="580"/>
    </location>
</feature>
<evidence type="ECO:0000256" key="8">
    <source>
        <dbReference type="ARBA" id="ARBA00044793"/>
    </source>
</evidence>
<keyword evidence="7 10" id="KW-0472">Membrane</keyword>
<comment type="subcellular location">
    <subcellularLocation>
        <location evidence="1 10">Endoplasmic reticulum membrane</location>
        <topology evidence="1 10">Multi-pass membrane protein</topology>
    </subcellularLocation>
</comment>